<protein>
    <submittedName>
        <fullName evidence="1">Uncharacterized protein</fullName>
    </submittedName>
</protein>
<evidence type="ECO:0000313" key="1">
    <source>
        <dbReference type="EMBL" id="TEW27306.1"/>
    </source>
</evidence>
<dbReference type="RefSeq" id="WP_132995580.1">
    <property type="nucleotide sequence ID" value="NZ_CP186878.1"/>
</dbReference>
<reference evidence="1 2" key="1">
    <citation type="submission" date="2019-03" db="EMBL/GenBank/DDBJ databases">
        <title>Horizontal Gene Transfer Machinery in Histophilus somni.</title>
        <authorList>
            <person name="Mostafa Nazari M."/>
            <person name="Liljebjelke K."/>
        </authorList>
    </citation>
    <scope>NUCLEOTIDE SEQUENCE [LARGE SCALE GENOMIC DNA]</scope>
    <source>
        <strain evidence="1 2">UOC-EPH-KLM-04</strain>
    </source>
</reference>
<dbReference type="AlphaFoldDB" id="A0AAX2RX47"/>
<proteinExistence type="predicted"/>
<dbReference type="EMBL" id="SNRV01000038">
    <property type="protein sequence ID" value="TEW27306.1"/>
    <property type="molecule type" value="Genomic_DNA"/>
</dbReference>
<organism evidence="1 2">
    <name type="scientific">Histophilus somni</name>
    <name type="common">Haemophilus somnus</name>
    <dbReference type="NCBI Taxonomy" id="731"/>
    <lineage>
        <taxon>Bacteria</taxon>
        <taxon>Pseudomonadati</taxon>
        <taxon>Pseudomonadota</taxon>
        <taxon>Gammaproteobacteria</taxon>
        <taxon>Pasteurellales</taxon>
        <taxon>Pasteurellaceae</taxon>
        <taxon>Histophilus</taxon>
    </lineage>
</organism>
<comment type="caution">
    <text evidence="1">The sequence shown here is derived from an EMBL/GenBank/DDBJ whole genome shotgun (WGS) entry which is preliminary data.</text>
</comment>
<evidence type="ECO:0000313" key="2">
    <source>
        <dbReference type="Proteomes" id="UP000297565"/>
    </source>
</evidence>
<accession>A0AAX2RX47</accession>
<gene>
    <name evidence="1" type="ORF">E2R48_09700</name>
</gene>
<name>A0AAX2RX47_HISSO</name>
<dbReference type="Proteomes" id="UP000297565">
    <property type="component" value="Unassembled WGS sequence"/>
</dbReference>
<sequence>MTDYIFELSDCYLLRIRQGVYEILKVEPGEKAVFMLEQKGSSARQVMCFRKFEDVIEALIRCELRNEDVNTLFDILNVLQAIYAEVRELKAHIPPSF</sequence>